<gene>
    <name evidence="2" type="ORF">U9M48_026555</name>
</gene>
<sequence>MNIVRGVADLLRKAPPPAAPAGDEPATSFPAADLEDAPTPRVVFSDSPEEGVLNVLWKKYENALDKVEKEKSLQSFVLQFVETFRDWVPRPIEQQVGPELGSDEIVAGCSCGHPSEVILILIQEISLITSTIAESGNSPESPTKHHSGQQKNLGLSKQILQVLECLTILTRSLHNCRVFSYYGGVQKIISLLKGVQERLRRRLQIS</sequence>
<protein>
    <submittedName>
        <fullName evidence="2">Uncharacterized protein</fullName>
    </submittedName>
</protein>
<evidence type="ECO:0000313" key="2">
    <source>
        <dbReference type="EMBL" id="WVZ78914.1"/>
    </source>
</evidence>
<evidence type="ECO:0000313" key="3">
    <source>
        <dbReference type="Proteomes" id="UP001341281"/>
    </source>
</evidence>
<dbReference type="Proteomes" id="UP001341281">
    <property type="component" value="Chromosome 06"/>
</dbReference>
<feature type="region of interest" description="Disordered" evidence="1">
    <location>
        <begin position="14"/>
        <end position="33"/>
    </location>
</feature>
<dbReference type="EMBL" id="CP144750">
    <property type="protein sequence ID" value="WVZ78914.1"/>
    <property type="molecule type" value="Genomic_DNA"/>
</dbReference>
<name>A0AAQ3TR56_PASNO</name>
<accession>A0AAQ3TR56</accession>
<reference evidence="2 3" key="1">
    <citation type="submission" date="2024-02" db="EMBL/GenBank/DDBJ databases">
        <title>High-quality chromosome-scale genome assembly of Pensacola bahiagrass (Paspalum notatum Flugge var. saurae).</title>
        <authorList>
            <person name="Vega J.M."/>
            <person name="Podio M."/>
            <person name="Orjuela J."/>
            <person name="Siena L.A."/>
            <person name="Pessino S.C."/>
            <person name="Combes M.C."/>
            <person name="Mariac C."/>
            <person name="Albertini E."/>
            <person name="Pupilli F."/>
            <person name="Ortiz J.P.A."/>
            <person name="Leblanc O."/>
        </authorList>
    </citation>
    <scope>NUCLEOTIDE SEQUENCE [LARGE SCALE GENOMIC DNA]</scope>
    <source>
        <strain evidence="2">R1</strain>
        <tissue evidence="2">Leaf</tissue>
    </source>
</reference>
<evidence type="ECO:0000256" key="1">
    <source>
        <dbReference type="SAM" id="MobiDB-lite"/>
    </source>
</evidence>
<dbReference type="AlphaFoldDB" id="A0AAQ3TR56"/>
<proteinExistence type="predicted"/>
<keyword evidence="3" id="KW-1185">Reference proteome</keyword>
<organism evidence="2 3">
    <name type="scientific">Paspalum notatum var. saurae</name>
    <dbReference type="NCBI Taxonomy" id="547442"/>
    <lineage>
        <taxon>Eukaryota</taxon>
        <taxon>Viridiplantae</taxon>
        <taxon>Streptophyta</taxon>
        <taxon>Embryophyta</taxon>
        <taxon>Tracheophyta</taxon>
        <taxon>Spermatophyta</taxon>
        <taxon>Magnoliopsida</taxon>
        <taxon>Liliopsida</taxon>
        <taxon>Poales</taxon>
        <taxon>Poaceae</taxon>
        <taxon>PACMAD clade</taxon>
        <taxon>Panicoideae</taxon>
        <taxon>Andropogonodae</taxon>
        <taxon>Paspaleae</taxon>
        <taxon>Paspalinae</taxon>
        <taxon>Paspalum</taxon>
    </lineage>
</organism>